<dbReference type="RefSeq" id="WP_136963582.1">
    <property type="nucleotide sequence ID" value="NZ_CP039690.1"/>
</dbReference>
<sequence length="86" mass="9550">MTSGTNSRESKGRGRPRVDATPIGLRFPPDLLAILDAYIARERPGVSRPEALRYIFREWAIAHDHMPADGFGMALELEDLNAENDG</sequence>
<evidence type="ECO:0000313" key="2">
    <source>
        <dbReference type="EMBL" id="QCI68163.1"/>
    </source>
</evidence>
<gene>
    <name evidence="2" type="ORF">E8M01_30395</name>
</gene>
<proteinExistence type="predicted"/>
<dbReference type="Proteomes" id="UP000298781">
    <property type="component" value="Chromosome"/>
</dbReference>
<organism evidence="2 3">
    <name type="scientific">Phreatobacter stygius</name>
    <dbReference type="NCBI Taxonomy" id="1940610"/>
    <lineage>
        <taxon>Bacteria</taxon>
        <taxon>Pseudomonadati</taxon>
        <taxon>Pseudomonadota</taxon>
        <taxon>Alphaproteobacteria</taxon>
        <taxon>Hyphomicrobiales</taxon>
        <taxon>Phreatobacteraceae</taxon>
        <taxon>Phreatobacter</taxon>
    </lineage>
</organism>
<keyword evidence="3" id="KW-1185">Reference proteome</keyword>
<dbReference type="KEGG" id="pstg:E8M01_30395"/>
<protein>
    <recommendedName>
        <fullName evidence="4">Ribbon-helix-helix protein, CopG family</fullName>
    </recommendedName>
</protein>
<feature type="region of interest" description="Disordered" evidence="1">
    <location>
        <begin position="1"/>
        <end position="22"/>
    </location>
</feature>
<dbReference type="OrthoDB" id="7452585at2"/>
<dbReference type="AlphaFoldDB" id="A0A4D7BBZ4"/>
<dbReference type="EMBL" id="CP039690">
    <property type="protein sequence ID" value="QCI68163.1"/>
    <property type="molecule type" value="Genomic_DNA"/>
</dbReference>
<evidence type="ECO:0000256" key="1">
    <source>
        <dbReference type="SAM" id="MobiDB-lite"/>
    </source>
</evidence>
<evidence type="ECO:0008006" key="4">
    <source>
        <dbReference type="Google" id="ProtNLM"/>
    </source>
</evidence>
<accession>A0A4D7BBZ4</accession>
<evidence type="ECO:0000313" key="3">
    <source>
        <dbReference type="Proteomes" id="UP000298781"/>
    </source>
</evidence>
<reference evidence="2 3" key="1">
    <citation type="submission" date="2019-04" db="EMBL/GenBank/DDBJ databases">
        <title>Phreatobacter aquaticus sp. nov.</title>
        <authorList>
            <person name="Choi A."/>
        </authorList>
    </citation>
    <scope>NUCLEOTIDE SEQUENCE [LARGE SCALE GENOMIC DNA]</scope>
    <source>
        <strain evidence="2 3">KCTC 52518</strain>
    </source>
</reference>
<name>A0A4D7BBZ4_9HYPH</name>
<feature type="compositionally biased region" description="Basic and acidic residues" evidence="1">
    <location>
        <begin position="8"/>
        <end position="18"/>
    </location>
</feature>